<dbReference type="SUPFAM" id="SSF56672">
    <property type="entry name" value="DNA/RNA polymerases"/>
    <property type="match status" value="1"/>
</dbReference>
<keyword evidence="3" id="KW-0540">Nuclease</keyword>
<dbReference type="Proteomes" id="UP001234989">
    <property type="component" value="Chromosome 8"/>
</dbReference>
<proteinExistence type="predicted"/>
<keyword evidence="7" id="KW-0732">Signal</keyword>
<dbReference type="InterPro" id="IPR043502">
    <property type="entry name" value="DNA/RNA_pol_sf"/>
</dbReference>
<gene>
    <name evidence="9" type="ORF">MTR67_034421</name>
</gene>
<evidence type="ECO:0000256" key="4">
    <source>
        <dbReference type="ARBA" id="ARBA00022759"/>
    </source>
</evidence>
<reference evidence="9" key="1">
    <citation type="submission" date="2023-08" db="EMBL/GenBank/DDBJ databases">
        <title>A de novo genome assembly of Solanum verrucosum Schlechtendal, a Mexican diploid species geographically isolated from the other diploid A-genome species in potato relatives.</title>
        <authorList>
            <person name="Hosaka K."/>
        </authorList>
    </citation>
    <scope>NUCLEOTIDE SEQUENCE</scope>
    <source>
        <tissue evidence="9">Young leaves</tissue>
    </source>
</reference>
<evidence type="ECO:0000256" key="3">
    <source>
        <dbReference type="ARBA" id="ARBA00022722"/>
    </source>
</evidence>
<keyword evidence="5" id="KW-0378">Hydrolase</keyword>
<protein>
    <recommendedName>
        <fullName evidence="8">Reverse transcriptase RNase H-like domain-containing protein</fullName>
    </recommendedName>
</protein>
<feature type="signal peptide" evidence="7">
    <location>
        <begin position="1"/>
        <end position="22"/>
    </location>
</feature>
<evidence type="ECO:0000256" key="1">
    <source>
        <dbReference type="ARBA" id="ARBA00022679"/>
    </source>
</evidence>
<dbReference type="EMBL" id="CP133619">
    <property type="protein sequence ID" value="WMV41036.1"/>
    <property type="molecule type" value="Genomic_DNA"/>
</dbReference>
<dbReference type="GO" id="GO:0004519">
    <property type="term" value="F:endonuclease activity"/>
    <property type="evidence" value="ECO:0007669"/>
    <property type="project" value="UniProtKB-KW"/>
</dbReference>
<dbReference type="Gene3D" id="3.10.10.10">
    <property type="entry name" value="HIV Type 1 Reverse Transcriptase, subunit A, domain 1"/>
    <property type="match status" value="1"/>
</dbReference>
<name>A0AAF0U8D6_SOLVR</name>
<keyword evidence="10" id="KW-1185">Reference proteome</keyword>
<feature type="chain" id="PRO_5042219419" description="Reverse transcriptase RNase H-like domain-containing protein" evidence="7">
    <location>
        <begin position="23"/>
        <end position="291"/>
    </location>
</feature>
<evidence type="ECO:0000256" key="7">
    <source>
        <dbReference type="SAM" id="SignalP"/>
    </source>
</evidence>
<evidence type="ECO:0000259" key="8">
    <source>
        <dbReference type="Pfam" id="PF17917"/>
    </source>
</evidence>
<dbReference type="PANTHER" id="PTHR37984">
    <property type="entry name" value="PROTEIN CBG26694"/>
    <property type="match status" value="1"/>
</dbReference>
<organism evidence="9 10">
    <name type="scientific">Solanum verrucosum</name>
    <dbReference type="NCBI Taxonomy" id="315347"/>
    <lineage>
        <taxon>Eukaryota</taxon>
        <taxon>Viridiplantae</taxon>
        <taxon>Streptophyta</taxon>
        <taxon>Embryophyta</taxon>
        <taxon>Tracheophyta</taxon>
        <taxon>Spermatophyta</taxon>
        <taxon>Magnoliopsida</taxon>
        <taxon>eudicotyledons</taxon>
        <taxon>Gunneridae</taxon>
        <taxon>Pentapetalae</taxon>
        <taxon>asterids</taxon>
        <taxon>lamiids</taxon>
        <taxon>Solanales</taxon>
        <taxon>Solanaceae</taxon>
        <taxon>Solanoideae</taxon>
        <taxon>Solaneae</taxon>
        <taxon>Solanum</taxon>
    </lineage>
</organism>
<dbReference type="PANTHER" id="PTHR37984:SF5">
    <property type="entry name" value="PROTEIN NYNRIN-LIKE"/>
    <property type="match status" value="1"/>
</dbReference>
<accession>A0AAF0U8D6</accession>
<evidence type="ECO:0000256" key="5">
    <source>
        <dbReference type="ARBA" id="ARBA00022801"/>
    </source>
</evidence>
<evidence type="ECO:0000313" key="10">
    <source>
        <dbReference type="Proteomes" id="UP001234989"/>
    </source>
</evidence>
<dbReference type="GO" id="GO:0016787">
    <property type="term" value="F:hydrolase activity"/>
    <property type="evidence" value="ECO:0007669"/>
    <property type="project" value="UniProtKB-KW"/>
</dbReference>
<evidence type="ECO:0000256" key="2">
    <source>
        <dbReference type="ARBA" id="ARBA00022695"/>
    </source>
</evidence>
<evidence type="ECO:0000256" key="6">
    <source>
        <dbReference type="ARBA" id="ARBA00022918"/>
    </source>
</evidence>
<sequence length="291" mass="33234">MLMPSLPLLSLHVLSAFKEVFPIDFPGMPPDRNIDLCIDLEPDTRPISILPYHMAPVELGKLKALIHEILDKGFIRLSASPSCVAFLFVKKKDCRKNVISYASRQLKVHKRNYPTNELELAAVVFAWRHYLYGVKCKVFTDHRSLQHVFTQKDLNLRQRRWMELLKDYDLTIQYHPGKTNVVANALSQKTIRPTFIEEVKAKKFEDESLNEFRKKIVSCKAQDVVLDAGGVLSVQGIIRVPRVDHLIQKMLTKSYDMAPFEALYGRGYRSPVGLFEAGDVKPLGIDLVKDA</sequence>
<evidence type="ECO:0000313" key="9">
    <source>
        <dbReference type="EMBL" id="WMV41036.1"/>
    </source>
</evidence>
<dbReference type="AlphaFoldDB" id="A0AAF0U8D6"/>
<keyword evidence="1" id="KW-0808">Transferase</keyword>
<dbReference type="GO" id="GO:0003964">
    <property type="term" value="F:RNA-directed DNA polymerase activity"/>
    <property type="evidence" value="ECO:0007669"/>
    <property type="project" value="UniProtKB-KW"/>
</dbReference>
<keyword evidence="4" id="KW-0255">Endonuclease</keyword>
<keyword evidence="6" id="KW-0695">RNA-directed DNA polymerase</keyword>
<feature type="domain" description="Reverse transcriptase RNase H-like" evidence="8">
    <location>
        <begin position="75"/>
        <end position="168"/>
    </location>
</feature>
<dbReference type="InterPro" id="IPR041373">
    <property type="entry name" value="RT_RNaseH"/>
</dbReference>
<keyword evidence="2" id="KW-0548">Nucleotidyltransferase</keyword>
<dbReference type="CDD" id="cd09274">
    <property type="entry name" value="RNase_HI_RT_Ty3"/>
    <property type="match status" value="1"/>
</dbReference>
<dbReference type="InterPro" id="IPR050951">
    <property type="entry name" value="Retrovirus_Pol_polyprotein"/>
</dbReference>
<dbReference type="Pfam" id="PF17917">
    <property type="entry name" value="RT_RNaseH"/>
    <property type="match status" value="1"/>
</dbReference>